<dbReference type="Proteomes" id="UP001470230">
    <property type="component" value="Unassembled WGS sequence"/>
</dbReference>
<reference evidence="1 2" key="1">
    <citation type="submission" date="2024-04" db="EMBL/GenBank/DDBJ databases">
        <title>Tritrichomonas musculus Genome.</title>
        <authorList>
            <person name="Alves-Ferreira E."/>
            <person name="Grigg M."/>
            <person name="Lorenzi H."/>
            <person name="Galac M."/>
        </authorList>
    </citation>
    <scope>NUCLEOTIDE SEQUENCE [LARGE SCALE GENOMIC DNA]</scope>
    <source>
        <strain evidence="1 2">EAF2021</strain>
    </source>
</reference>
<evidence type="ECO:0000313" key="1">
    <source>
        <dbReference type="EMBL" id="KAK8897229.1"/>
    </source>
</evidence>
<sequence length="465" mass="53726">MNTEIQDRMERKSTIFKQIKLPSKESSITGKCVNASKLKYLDFALLYLNKIKQGIGDQVQNLIYLFESLKNIFNSNNLSQLDTLCEQFPYNDFFILIANGPTPEICRLSLGIFSYCANSKNFPRNTFSQKDKIEFFFSLLCNPDLKESKQNKYLFNIFNQIILIRADIRNVLLKNGILNFAISKNLTPTSKSAVDFLATCLCVEPDIEQGYANTINAFLLFALKQENKRDYISTVLNIFIRRKNKLFNPIYNPKVIDPMLVKYILDDLPRMNIAPTFVPILKIASIVKLDDQNFISILTYFLEKVSDKQIISKYELTCCMKTMRCSMKIMINNYERWRAYPAIVQCILSILNTKEAKLPFVIEQSLVQVLMLYITIEPKMDLTALEHAFNFIDDRAIGTNCLAFLYQSFTIIFNSEDSNENKAKVKNLFESNIEKIEEIAYENDEENENSHEIAISILNLLNATQ</sequence>
<organism evidence="1 2">
    <name type="scientific">Tritrichomonas musculus</name>
    <dbReference type="NCBI Taxonomy" id="1915356"/>
    <lineage>
        <taxon>Eukaryota</taxon>
        <taxon>Metamonada</taxon>
        <taxon>Parabasalia</taxon>
        <taxon>Tritrichomonadida</taxon>
        <taxon>Tritrichomonadidae</taxon>
        <taxon>Tritrichomonas</taxon>
    </lineage>
</organism>
<keyword evidence="2" id="KW-1185">Reference proteome</keyword>
<proteinExistence type="predicted"/>
<gene>
    <name evidence="1" type="ORF">M9Y10_015168</name>
</gene>
<comment type="caution">
    <text evidence="1">The sequence shown here is derived from an EMBL/GenBank/DDBJ whole genome shotgun (WGS) entry which is preliminary data.</text>
</comment>
<name>A0ABR2L1M9_9EUKA</name>
<accession>A0ABR2L1M9</accession>
<protein>
    <submittedName>
        <fullName evidence="1">Uncharacterized protein</fullName>
    </submittedName>
</protein>
<evidence type="ECO:0000313" key="2">
    <source>
        <dbReference type="Proteomes" id="UP001470230"/>
    </source>
</evidence>
<dbReference type="EMBL" id="JAPFFF010000002">
    <property type="protein sequence ID" value="KAK8897229.1"/>
    <property type="molecule type" value="Genomic_DNA"/>
</dbReference>